<accession>E1F191</accession>
<dbReference type="OrthoDB" id="10251263at2759"/>
<dbReference type="AlphaFoldDB" id="E1F191"/>
<reference evidence="1 2" key="1">
    <citation type="journal article" date="2010" name="BMC Genomics">
        <title>Genome analysis and comparative genomics of a Giardia intestinalis assemblage E isolate.</title>
        <authorList>
            <person name="Jerlstrom-Hultqvist J."/>
            <person name="Franzen O."/>
            <person name="Ankarklev J."/>
            <person name="Xu F."/>
            <person name="Nohynkova E."/>
            <person name="Andersson J.O."/>
            <person name="Svard S.G."/>
            <person name="Andersson B."/>
        </authorList>
    </citation>
    <scope>NUCLEOTIDE SEQUENCE [LARGE SCALE GENOMIC DNA]</scope>
    <source>
        <strain evidence="1 2">P15</strain>
    </source>
</reference>
<proteinExistence type="predicted"/>
<dbReference type="EMBL" id="ACVC01000119">
    <property type="protein sequence ID" value="EFO63810.1"/>
    <property type="molecule type" value="Genomic_DNA"/>
</dbReference>
<evidence type="ECO:0000313" key="2">
    <source>
        <dbReference type="Proteomes" id="UP000008974"/>
    </source>
</evidence>
<name>E1F191_GIAIA</name>
<organism evidence="1 2">
    <name type="scientific">Giardia intestinalis (strain P15)</name>
    <name type="common">Giardia lamblia</name>
    <dbReference type="NCBI Taxonomy" id="658858"/>
    <lineage>
        <taxon>Eukaryota</taxon>
        <taxon>Metamonada</taxon>
        <taxon>Diplomonadida</taxon>
        <taxon>Hexamitidae</taxon>
        <taxon>Giardiinae</taxon>
        <taxon>Giardia</taxon>
    </lineage>
</organism>
<sequence length="229" mass="25041">MTVSSTVDRCIGLFEDDPLQSLGLSHQTTNPDTTARAVDLLEIRKTPELLLTDDQIRAAVRVKKRCSVAGCNRITMPLATVCKYHLAGSSAAVFGSCGYPGCTAPVANMKILGMDHDALCPLHASVPLLQNSDERQQNANRFFQKQLGPGNGQLDALIMGTCDELVRHYARDRDLFSVFSYPFEALETSICCNEMATRVVPVNKEHATACVESMVSQIQYLCAGLQLEE</sequence>
<dbReference type="OMA" id="HYARDRD"/>
<dbReference type="Proteomes" id="UP000008974">
    <property type="component" value="Unassembled WGS sequence"/>
</dbReference>
<dbReference type="VEuPathDB" id="GiardiaDB:GLP15_2337"/>
<comment type="caution">
    <text evidence="1">The sequence shown here is derived from an EMBL/GenBank/DDBJ whole genome shotgun (WGS) entry which is preliminary data.</text>
</comment>
<gene>
    <name evidence="1" type="ORF">GLP15_2337</name>
</gene>
<evidence type="ECO:0000313" key="1">
    <source>
        <dbReference type="EMBL" id="EFO63810.1"/>
    </source>
</evidence>
<protein>
    <submittedName>
        <fullName evidence="1">Uncharacterized protein</fullName>
    </submittedName>
</protein>